<gene>
    <name evidence="1" type="ORF">ACFFR3_45590</name>
</gene>
<proteinExistence type="predicted"/>
<dbReference type="Proteomes" id="UP001589568">
    <property type="component" value="Unassembled WGS sequence"/>
</dbReference>
<reference evidence="1 2" key="1">
    <citation type="submission" date="2024-09" db="EMBL/GenBank/DDBJ databases">
        <authorList>
            <person name="Sun Q."/>
            <person name="Mori K."/>
        </authorList>
    </citation>
    <scope>NUCLEOTIDE SEQUENCE [LARGE SCALE GENOMIC DNA]</scope>
    <source>
        <strain evidence="1 2">JCM 3324</strain>
    </source>
</reference>
<sequence>MDPVILCDVQEDGTVTRFIRAFRADGKFTDFGIDGEAYTPSGTVGVCAGGGGGGEGDGGDAGTPAEVTPAVQRQTDAGTVTVAEGARSVTLMVLAGAPTVAVGGGDAVAFPAGSSASWGVDAGGERLKGEFVITAAAGDDVIVISTRQG</sequence>
<keyword evidence="2" id="KW-1185">Reference proteome</keyword>
<name>A0ABV5P2K8_9ACTN</name>
<protein>
    <submittedName>
        <fullName evidence="1">Uncharacterized protein</fullName>
    </submittedName>
</protein>
<dbReference type="RefSeq" id="WP_345410319.1">
    <property type="nucleotide sequence ID" value="NZ_BAAAXS010000002.1"/>
</dbReference>
<accession>A0ABV5P2K8</accession>
<dbReference type="EMBL" id="JBHMCF010000057">
    <property type="protein sequence ID" value="MFB9476808.1"/>
    <property type="molecule type" value="Genomic_DNA"/>
</dbReference>
<evidence type="ECO:0000313" key="2">
    <source>
        <dbReference type="Proteomes" id="UP001589568"/>
    </source>
</evidence>
<organism evidence="1 2">
    <name type="scientific">Nonomuraea salmonea</name>
    <dbReference type="NCBI Taxonomy" id="46181"/>
    <lineage>
        <taxon>Bacteria</taxon>
        <taxon>Bacillati</taxon>
        <taxon>Actinomycetota</taxon>
        <taxon>Actinomycetes</taxon>
        <taxon>Streptosporangiales</taxon>
        <taxon>Streptosporangiaceae</taxon>
        <taxon>Nonomuraea</taxon>
    </lineage>
</organism>
<comment type="caution">
    <text evidence="1">The sequence shown here is derived from an EMBL/GenBank/DDBJ whole genome shotgun (WGS) entry which is preliminary data.</text>
</comment>
<evidence type="ECO:0000313" key="1">
    <source>
        <dbReference type="EMBL" id="MFB9476808.1"/>
    </source>
</evidence>